<dbReference type="CDD" id="cd13190">
    <property type="entry name" value="FERM_C_FAK1"/>
    <property type="match status" value="1"/>
</dbReference>
<dbReference type="GO" id="GO:0008284">
    <property type="term" value="P:positive regulation of cell population proliferation"/>
    <property type="evidence" value="ECO:0007669"/>
    <property type="project" value="UniProtKB-ARBA"/>
</dbReference>
<evidence type="ECO:0000256" key="15">
    <source>
        <dbReference type="ARBA" id="ARBA00023136"/>
    </source>
</evidence>
<dbReference type="InterPro" id="IPR011993">
    <property type="entry name" value="PH-like_dom_sf"/>
</dbReference>
<protein>
    <recommendedName>
        <fullName evidence="19">Focal adhesion kinase 1</fullName>
        <ecNumber evidence="5">2.7.10.2</ecNumber>
    </recommendedName>
    <alternativeName>
        <fullName evidence="23">Focal adhesion kinase-related nonkinase</fullName>
    </alternativeName>
    <alternativeName>
        <fullName evidence="20">Protein-tyrosine kinase 2</fullName>
    </alternativeName>
    <alternativeName>
        <fullName evidence="24">p125FAK</fullName>
    </alternativeName>
    <alternativeName>
        <fullName evidence="21">pp125FAK</fullName>
    </alternativeName>
</protein>
<evidence type="ECO:0000256" key="20">
    <source>
        <dbReference type="ARBA" id="ARBA00042078"/>
    </source>
</evidence>
<evidence type="ECO:0000256" key="5">
    <source>
        <dbReference type="ARBA" id="ARBA00011903"/>
    </source>
</evidence>
<evidence type="ECO:0000259" key="27">
    <source>
        <dbReference type="PROSITE" id="PS50011"/>
    </source>
</evidence>
<dbReference type="OrthoDB" id="9976756at2759"/>
<dbReference type="Gene3D" id="1.20.5.540">
    <property type="entry name" value="Single helix bin"/>
    <property type="match status" value="1"/>
</dbReference>
<evidence type="ECO:0000256" key="18">
    <source>
        <dbReference type="ARBA" id="ARBA00023273"/>
    </source>
</evidence>
<keyword evidence="12 30" id="KW-0418">Kinase</keyword>
<evidence type="ECO:0000256" key="25">
    <source>
        <dbReference type="PROSITE-ProRule" id="PRU10141"/>
    </source>
</evidence>
<dbReference type="Gene3D" id="1.20.80.10">
    <property type="match status" value="1"/>
</dbReference>
<evidence type="ECO:0000313" key="29">
    <source>
        <dbReference type="Proteomes" id="UP000694851"/>
    </source>
</evidence>
<dbReference type="Gene3D" id="3.30.200.20">
    <property type="entry name" value="Phosphorylase Kinase, domain 1"/>
    <property type="match status" value="1"/>
</dbReference>
<gene>
    <name evidence="30" type="primary">PTK2</name>
</gene>
<dbReference type="CDD" id="cd14473">
    <property type="entry name" value="FERM_B-lobe"/>
    <property type="match status" value="1"/>
</dbReference>
<dbReference type="InterPro" id="IPR020635">
    <property type="entry name" value="Tyr_kinase_cat_dom"/>
</dbReference>
<keyword evidence="29" id="KW-1185">Reference proteome</keyword>
<dbReference type="SUPFAM" id="SSF68993">
    <property type="entry name" value="FAT domain of focal adhesion kinase"/>
    <property type="match status" value="1"/>
</dbReference>
<name>A0A8B7SJ32_HIPAR</name>
<feature type="compositionally biased region" description="Basic and acidic residues" evidence="26">
    <location>
        <begin position="849"/>
        <end position="861"/>
    </location>
</feature>
<dbReference type="GO" id="GO:0005925">
    <property type="term" value="C:focal adhesion"/>
    <property type="evidence" value="ECO:0007669"/>
    <property type="project" value="UniProtKB-SubCell"/>
</dbReference>
<dbReference type="InterPro" id="IPR035963">
    <property type="entry name" value="FERM_2"/>
</dbReference>
<dbReference type="InterPro" id="IPR029071">
    <property type="entry name" value="Ubiquitin-like_domsf"/>
</dbReference>
<dbReference type="Pfam" id="PF03623">
    <property type="entry name" value="Focal_AT"/>
    <property type="match status" value="1"/>
</dbReference>
<dbReference type="EC" id="2.7.10.2" evidence="5"/>
<evidence type="ECO:0000256" key="14">
    <source>
        <dbReference type="ARBA" id="ARBA00022949"/>
    </source>
</evidence>
<evidence type="ECO:0000256" key="19">
    <source>
        <dbReference type="ARBA" id="ARBA00039644"/>
    </source>
</evidence>
<evidence type="ECO:0000256" key="24">
    <source>
        <dbReference type="ARBA" id="ARBA00076769"/>
    </source>
</evidence>
<dbReference type="Pfam" id="PF21477">
    <property type="entry name" value="FERM_C_FAK1"/>
    <property type="match status" value="1"/>
</dbReference>
<accession>A0A8B7SJ32</accession>
<feature type="domain" description="FERM" evidence="28">
    <location>
        <begin position="35"/>
        <end position="355"/>
    </location>
</feature>
<evidence type="ECO:0000256" key="4">
    <source>
        <dbReference type="ARBA" id="ARBA00004544"/>
    </source>
</evidence>
<dbReference type="PROSITE" id="PS50057">
    <property type="entry name" value="FERM_3"/>
    <property type="match status" value="1"/>
</dbReference>
<dbReference type="FunFam" id="1.20.80.10:FF:000004">
    <property type="entry name" value="Protein-tyrosine kinase 2-beta isoform 1"/>
    <property type="match status" value="1"/>
</dbReference>
<evidence type="ECO:0000256" key="21">
    <source>
        <dbReference type="ARBA" id="ARBA00043012"/>
    </source>
</evidence>
<dbReference type="InterPro" id="IPR036137">
    <property type="entry name" value="Focal_adhe_kin_target_dom_sf"/>
</dbReference>
<keyword evidence="11 25" id="KW-0547">Nucleotide-binding</keyword>
<dbReference type="Pfam" id="PF18038">
    <property type="entry name" value="FERM_N_2"/>
    <property type="match status" value="1"/>
</dbReference>
<evidence type="ECO:0000256" key="23">
    <source>
        <dbReference type="ARBA" id="ARBA00075904"/>
    </source>
</evidence>
<dbReference type="FunFam" id="3.30.200.20:FF:000047">
    <property type="entry name" value="focal adhesion kinase 1 isoform X2"/>
    <property type="match status" value="1"/>
</dbReference>
<dbReference type="PANTHER" id="PTHR46221:SF12">
    <property type="entry name" value="NON-SPECIFIC PROTEIN-TYROSINE KINASE"/>
    <property type="match status" value="1"/>
</dbReference>
<keyword evidence="16" id="KW-0829">Tyrosine-protein kinase</keyword>
<dbReference type="InterPro" id="IPR041784">
    <property type="entry name" value="FAK1/PYK2_FERM_C"/>
</dbReference>
<evidence type="ECO:0000256" key="9">
    <source>
        <dbReference type="ARBA" id="ARBA00022553"/>
    </source>
</evidence>
<feature type="region of interest" description="Disordered" evidence="26">
    <location>
        <begin position="699"/>
        <end position="745"/>
    </location>
</feature>
<dbReference type="Proteomes" id="UP000694851">
    <property type="component" value="Unplaced"/>
</dbReference>
<dbReference type="InterPro" id="IPR005189">
    <property type="entry name" value="Focal_adhesion_kin_target_dom"/>
</dbReference>
<dbReference type="Gene3D" id="1.10.510.10">
    <property type="entry name" value="Transferase(Phosphotransferase) domain 1"/>
    <property type="match status" value="1"/>
</dbReference>
<feature type="compositionally biased region" description="Basic and acidic residues" evidence="26">
    <location>
        <begin position="699"/>
        <end position="710"/>
    </location>
</feature>
<comment type="catalytic activity">
    <reaction evidence="22">
        <text>L-tyrosyl-[protein] + ATP = O-phospho-L-tyrosyl-[protein] + ADP + H(+)</text>
        <dbReference type="Rhea" id="RHEA:10596"/>
        <dbReference type="Rhea" id="RHEA-COMP:10136"/>
        <dbReference type="Rhea" id="RHEA-COMP:20101"/>
        <dbReference type="ChEBI" id="CHEBI:15378"/>
        <dbReference type="ChEBI" id="CHEBI:30616"/>
        <dbReference type="ChEBI" id="CHEBI:46858"/>
        <dbReference type="ChEBI" id="CHEBI:61978"/>
        <dbReference type="ChEBI" id="CHEBI:456216"/>
        <dbReference type="EC" id="2.7.10.2"/>
    </reaction>
</comment>
<dbReference type="FunFam" id="1.20.120.330:FF:000001">
    <property type="entry name" value="focal adhesion kinase 1 isoform X1"/>
    <property type="match status" value="1"/>
</dbReference>
<dbReference type="SUPFAM" id="SSF50729">
    <property type="entry name" value="PH domain-like"/>
    <property type="match status" value="1"/>
</dbReference>
<evidence type="ECO:0000256" key="16">
    <source>
        <dbReference type="ARBA" id="ARBA00023137"/>
    </source>
</evidence>
<dbReference type="Gene3D" id="1.20.120.330">
    <property type="entry name" value="Nucleotidyltransferases domain 2"/>
    <property type="match status" value="1"/>
</dbReference>
<dbReference type="SUPFAM" id="SSF47031">
    <property type="entry name" value="Second domain of FERM"/>
    <property type="match status" value="1"/>
</dbReference>
<reference evidence="30" key="1">
    <citation type="submission" date="2025-08" db="UniProtKB">
        <authorList>
            <consortium name="RefSeq"/>
        </authorList>
    </citation>
    <scope>IDENTIFICATION</scope>
    <source>
        <tissue evidence="30">Muscle</tissue>
    </source>
</reference>
<evidence type="ECO:0000256" key="22">
    <source>
        <dbReference type="ARBA" id="ARBA00051245"/>
    </source>
</evidence>
<feature type="compositionally biased region" description="Polar residues" evidence="26">
    <location>
        <begin position="10"/>
        <end position="19"/>
    </location>
</feature>
<evidence type="ECO:0000256" key="12">
    <source>
        <dbReference type="ARBA" id="ARBA00022777"/>
    </source>
</evidence>
<evidence type="ECO:0000256" key="8">
    <source>
        <dbReference type="ARBA" id="ARBA00022490"/>
    </source>
</evidence>
<keyword evidence="15" id="KW-0472">Membrane</keyword>
<dbReference type="InterPro" id="IPR000299">
    <property type="entry name" value="FERM_domain"/>
</dbReference>
<keyword evidence="13 25" id="KW-0067">ATP-binding</keyword>
<dbReference type="PRINTS" id="PR00109">
    <property type="entry name" value="TYRKINASE"/>
</dbReference>
<dbReference type="GO" id="GO:0045595">
    <property type="term" value="P:regulation of cell differentiation"/>
    <property type="evidence" value="ECO:0007669"/>
    <property type="project" value="UniProtKB-ARBA"/>
</dbReference>
<feature type="region of interest" description="Disordered" evidence="26">
    <location>
        <begin position="1"/>
        <end position="23"/>
    </location>
</feature>
<evidence type="ECO:0000313" key="30">
    <source>
        <dbReference type="RefSeq" id="XP_019513381.1"/>
    </source>
</evidence>
<evidence type="ECO:0000256" key="1">
    <source>
        <dbReference type="ARBA" id="ARBA00004120"/>
    </source>
</evidence>
<feature type="region of interest" description="Disordered" evidence="26">
    <location>
        <begin position="849"/>
        <end position="932"/>
    </location>
</feature>
<proteinExistence type="predicted"/>
<keyword evidence="10" id="KW-0808">Transferase</keyword>
<dbReference type="GO" id="GO:0004715">
    <property type="term" value="F:non-membrane spanning protein tyrosine kinase activity"/>
    <property type="evidence" value="ECO:0007669"/>
    <property type="project" value="UniProtKB-EC"/>
</dbReference>
<dbReference type="CTD" id="5747"/>
<evidence type="ECO:0000259" key="28">
    <source>
        <dbReference type="PROSITE" id="PS50057"/>
    </source>
</evidence>
<dbReference type="SMART" id="SM00219">
    <property type="entry name" value="TyrKc"/>
    <property type="match status" value="1"/>
</dbReference>
<dbReference type="FunFam" id="2.30.29.30:FF:000058">
    <property type="entry name" value="focal adhesion kinase 1 isoform X1"/>
    <property type="match status" value="1"/>
</dbReference>
<dbReference type="Pfam" id="PF07714">
    <property type="entry name" value="PK_Tyr_Ser-Thr"/>
    <property type="match status" value="1"/>
</dbReference>
<dbReference type="InterPro" id="IPR011009">
    <property type="entry name" value="Kinase-like_dom_sf"/>
</dbReference>
<dbReference type="FunFam" id="1.10.510.10:FF:000039">
    <property type="entry name" value="Focal adhesion kinase, isoform D"/>
    <property type="match status" value="1"/>
</dbReference>
<dbReference type="InterPro" id="IPR008266">
    <property type="entry name" value="Tyr_kinase_AS"/>
</dbReference>
<keyword evidence="18" id="KW-0966">Cell projection</keyword>
<dbReference type="GO" id="GO:0030154">
    <property type="term" value="P:cell differentiation"/>
    <property type="evidence" value="ECO:0007669"/>
    <property type="project" value="UniProtKB-ARBA"/>
</dbReference>
<comment type="subcellular location">
    <subcellularLocation>
        <location evidence="2">Cell junction</location>
        <location evidence="2">Focal adhesion</location>
    </subcellularLocation>
    <subcellularLocation>
        <location evidence="3">Cell membrane</location>
        <topology evidence="3">Peripheral membrane protein</topology>
        <orientation evidence="3">Cytoplasmic side</orientation>
    </subcellularLocation>
    <subcellularLocation>
        <location evidence="4">Cytoplasm</location>
        <location evidence="4">Cell cortex</location>
    </subcellularLocation>
    <subcellularLocation>
        <location evidence="1">Cytoplasm</location>
        <location evidence="1">Cytoskeleton</location>
        <location evidence="1">Cilium basal body</location>
    </subcellularLocation>
</comment>
<dbReference type="InterPro" id="IPR014352">
    <property type="entry name" value="FERM/acyl-CoA-bd_prot_sf"/>
</dbReference>
<dbReference type="InterPro" id="IPR017441">
    <property type="entry name" value="Protein_kinase_ATP_BS"/>
</dbReference>
<dbReference type="InterPro" id="IPR049385">
    <property type="entry name" value="FAK1-like_FERM_C"/>
</dbReference>
<dbReference type="InterPro" id="IPR041390">
    <property type="entry name" value="FADK_N"/>
</dbReference>
<evidence type="ECO:0000256" key="2">
    <source>
        <dbReference type="ARBA" id="ARBA00004246"/>
    </source>
</evidence>
<evidence type="ECO:0000256" key="17">
    <source>
        <dbReference type="ARBA" id="ARBA00023212"/>
    </source>
</evidence>
<evidence type="ECO:0000256" key="26">
    <source>
        <dbReference type="SAM" id="MobiDB-lite"/>
    </source>
</evidence>
<evidence type="ECO:0000256" key="11">
    <source>
        <dbReference type="ARBA" id="ARBA00022741"/>
    </source>
</evidence>
<evidence type="ECO:0000256" key="10">
    <source>
        <dbReference type="ARBA" id="ARBA00022679"/>
    </source>
</evidence>
<keyword evidence="14" id="KW-0965">Cell junction</keyword>
<dbReference type="RefSeq" id="XP_019513381.1">
    <property type="nucleotide sequence ID" value="XM_019657836.1"/>
</dbReference>
<dbReference type="Pfam" id="PF00373">
    <property type="entry name" value="FERM_M"/>
    <property type="match status" value="1"/>
</dbReference>
<dbReference type="InterPro" id="IPR019749">
    <property type="entry name" value="Band_41_domain"/>
</dbReference>
<dbReference type="SUPFAM" id="SSF56112">
    <property type="entry name" value="Protein kinase-like (PK-like)"/>
    <property type="match status" value="1"/>
</dbReference>
<keyword evidence="7" id="KW-1003">Cell membrane</keyword>
<dbReference type="GeneID" id="109390857"/>
<evidence type="ECO:0000256" key="3">
    <source>
        <dbReference type="ARBA" id="ARBA00004413"/>
    </source>
</evidence>
<dbReference type="AlphaFoldDB" id="A0A8B7SJ32"/>
<dbReference type="FunFam" id="3.10.20.90:FF:000021">
    <property type="entry name" value="focal adhesion kinase 1 isoform X1"/>
    <property type="match status" value="1"/>
</dbReference>
<dbReference type="InterPro" id="IPR000719">
    <property type="entry name" value="Prot_kinase_dom"/>
</dbReference>
<dbReference type="GO" id="GO:0007172">
    <property type="term" value="P:signal complex assembly"/>
    <property type="evidence" value="ECO:0007669"/>
    <property type="project" value="InterPro"/>
</dbReference>
<evidence type="ECO:0000256" key="7">
    <source>
        <dbReference type="ARBA" id="ARBA00022475"/>
    </source>
</evidence>
<dbReference type="PANTHER" id="PTHR46221">
    <property type="entry name" value="FERM AND PDZ DOMAIN-CONTAINING PROTEIN FAMILY MEMBER"/>
    <property type="match status" value="1"/>
</dbReference>
<keyword evidence="6" id="KW-0217">Developmental protein</keyword>
<keyword evidence="17" id="KW-0206">Cytoskeleton</keyword>
<dbReference type="GO" id="GO:0005524">
    <property type="term" value="F:ATP binding"/>
    <property type="evidence" value="ECO:0007669"/>
    <property type="project" value="UniProtKB-UniRule"/>
</dbReference>
<dbReference type="CDD" id="cd05056">
    <property type="entry name" value="PTKc_FAK"/>
    <property type="match status" value="1"/>
</dbReference>
<dbReference type="GO" id="GO:0051239">
    <property type="term" value="P:regulation of multicellular organismal process"/>
    <property type="evidence" value="ECO:0007669"/>
    <property type="project" value="UniProtKB-ARBA"/>
</dbReference>
<dbReference type="InterPro" id="IPR001245">
    <property type="entry name" value="Ser-Thr/Tyr_kinase_cat_dom"/>
</dbReference>
<dbReference type="InterPro" id="IPR019748">
    <property type="entry name" value="FERM_central"/>
</dbReference>
<dbReference type="GO" id="GO:0005938">
    <property type="term" value="C:cell cortex"/>
    <property type="evidence" value="ECO:0007669"/>
    <property type="project" value="UniProtKB-SubCell"/>
</dbReference>
<feature type="binding site" evidence="25">
    <location>
        <position position="467"/>
    </location>
    <ligand>
        <name>ATP</name>
        <dbReference type="ChEBI" id="CHEBI:30616"/>
    </ligand>
</feature>
<evidence type="ECO:0000256" key="13">
    <source>
        <dbReference type="ARBA" id="ARBA00022840"/>
    </source>
</evidence>
<keyword evidence="8" id="KW-0963">Cytoplasm</keyword>
<dbReference type="Gene3D" id="3.10.20.90">
    <property type="entry name" value="Phosphatidylinositol 3-kinase Catalytic Subunit, Chain A, domain 1"/>
    <property type="match status" value="1"/>
</dbReference>
<feature type="compositionally biased region" description="Pro residues" evidence="26">
    <location>
        <begin position="882"/>
        <end position="893"/>
    </location>
</feature>
<dbReference type="SUPFAM" id="SSF54236">
    <property type="entry name" value="Ubiquitin-like"/>
    <property type="match status" value="1"/>
</dbReference>
<evidence type="ECO:0000256" key="6">
    <source>
        <dbReference type="ARBA" id="ARBA00022473"/>
    </source>
</evidence>
<dbReference type="PROSITE" id="PS00109">
    <property type="entry name" value="PROTEIN_KINASE_TYR"/>
    <property type="match status" value="1"/>
</dbReference>
<dbReference type="Gene3D" id="2.30.29.30">
    <property type="entry name" value="Pleckstrin-homology domain (PH domain)/Phosphotyrosine-binding domain (PTB)"/>
    <property type="match status" value="1"/>
</dbReference>
<sequence length="1068" mass="120796">MAAAYLDPNLNHTPNSSAKTHLGIGVERSPGAMERVLKVFHYFESNSEPTTWASIIRHGDATDVRGIIQKIVDSHRVKHVACYGFRLSHLRSEEVHWLHLDMGVSNVREKYELAHPPEEWKYELRIRYLPKGFLNQFTEDKPTLNFFYQQVKSDYMLEIADQVDQDTALKLGCLEIRRSYWEMRGNALEKKSNYEVLEKDVGLKRFFPRSLLDSVKAKTLRKLIQQTFRQFANLNREESILKFFEILSPVYRFDKECFKCALGSSWIISVELAIGPEEGISYLTDKGCNPTHLADFNQVQTIQYSNSEDKDRKGTLQLKIAGAPEPLTVTAPSLTIAENMADLIDGYCRLVNGATQSFIIRPQKEGERALPSIPKLANSEKQGVRTHAVSVSDEISGDETDDYAEIIDEEDTYTMPSKSYGIDEARDYEIQRERIELGRCIGEGQFGDVHQGVYVSPENPALAVAIKTCKNCTSDSVREKFLQEALTMRQFDHPHIVKLIGVITENPVWIIMELCTLGELRSFLQVRKYSLDLASLILYAYQLSTALAYLESKRFVHRDIAARNVLVSSNDCVKLGDFGLSRYMEDSTYYKASKGKLPIKWMAPESINFRRFTSASDVWMFGVCMWEILMHGVKPFQGVKNNDVIGRIENGERLPMPPNCPPTLYSLMTKCWAYDPSRRPRFTELKAQLSTILEEEKVQQEERLRMESRRQVTVSWDSGGPDEAPPKPSRPGYPSPRSSEGFYPSPQHVVQANHYQVSGYPVSHGLTAMAGSVYPGPAPLLDQTDSWNHRPQEISMWQPSVEDSAARDLRGLGQVLPPHLMEERLIRQQQEMEEDQRWLEKEERFLKPDVRLSRGSDREDGSLQGLTGNQHIYQPVGKPADPAAPPKKPPRPGAPGHLGSLAGLSSPGDSYNEGVKPWRLQPQDISPLPTANLDRSNDRVYENVTGLVKAVIEMSSKIQPAPPEEYVPMVKEVGLALRTLLATVDDTIPVLPASTHREIEMAQKLLNSDLGELISKMKLAQQYVMTSLQHEYKKQMLTAAHALAVDAKNLLDVIDQARLKMLGQARPH</sequence>
<dbReference type="GO" id="GO:0005886">
    <property type="term" value="C:plasma membrane"/>
    <property type="evidence" value="ECO:0007669"/>
    <property type="project" value="UniProtKB-SubCell"/>
</dbReference>
<feature type="domain" description="Protein kinase" evidence="27">
    <location>
        <begin position="435"/>
        <end position="693"/>
    </location>
</feature>
<organism evidence="29 30">
    <name type="scientific">Hipposideros armiger</name>
    <name type="common">Great Himalayan leaf-nosed bat</name>
    <dbReference type="NCBI Taxonomy" id="186990"/>
    <lineage>
        <taxon>Eukaryota</taxon>
        <taxon>Metazoa</taxon>
        <taxon>Chordata</taxon>
        <taxon>Craniata</taxon>
        <taxon>Vertebrata</taxon>
        <taxon>Euteleostomi</taxon>
        <taxon>Mammalia</taxon>
        <taxon>Eutheria</taxon>
        <taxon>Laurasiatheria</taxon>
        <taxon>Chiroptera</taxon>
        <taxon>Yinpterochiroptera</taxon>
        <taxon>Rhinolophoidea</taxon>
        <taxon>Hipposideridae</taxon>
        <taxon>Hipposideros</taxon>
    </lineage>
</organism>
<dbReference type="PROSITE" id="PS00107">
    <property type="entry name" value="PROTEIN_KINASE_ATP"/>
    <property type="match status" value="1"/>
</dbReference>
<dbReference type="SMART" id="SM00295">
    <property type="entry name" value="B41"/>
    <property type="match status" value="1"/>
</dbReference>
<keyword evidence="9" id="KW-0597">Phosphoprotein</keyword>
<dbReference type="PROSITE" id="PS50011">
    <property type="entry name" value="PROTEIN_KINASE_DOM"/>
    <property type="match status" value="1"/>
</dbReference>